<reference evidence="1" key="2">
    <citation type="submission" date="2020-09" db="EMBL/GenBank/DDBJ databases">
        <authorList>
            <person name="Sun Q."/>
            <person name="Ohkuma M."/>
        </authorList>
    </citation>
    <scope>NUCLEOTIDE SEQUENCE</scope>
    <source>
        <strain evidence="1">JCM 10088</strain>
    </source>
</reference>
<dbReference type="RefSeq" id="WP_188595834.1">
    <property type="nucleotide sequence ID" value="NZ_BMNL01000001.1"/>
</dbReference>
<dbReference type="Proteomes" id="UP000610960">
    <property type="component" value="Unassembled WGS sequence"/>
</dbReference>
<comment type="caution">
    <text evidence="1">The sequence shown here is derived from an EMBL/GenBank/DDBJ whole genome shotgun (WGS) entry which is preliminary data.</text>
</comment>
<dbReference type="EMBL" id="BMNL01000001">
    <property type="protein sequence ID" value="GGP19739.1"/>
    <property type="molecule type" value="Genomic_DNA"/>
</dbReference>
<organism evidence="1 2">
    <name type="scientific">Thermocladium modestius</name>
    <dbReference type="NCBI Taxonomy" id="62609"/>
    <lineage>
        <taxon>Archaea</taxon>
        <taxon>Thermoproteota</taxon>
        <taxon>Thermoprotei</taxon>
        <taxon>Thermoproteales</taxon>
        <taxon>Thermoproteaceae</taxon>
        <taxon>Thermocladium</taxon>
    </lineage>
</organism>
<keyword evidence="2" id="KW-1185">Reference proteome</keyword>
<proteinExistence type="predicted"/>
<gene>
    <name evidence="1" type="ORF">GCM10007981_04640</name>
</gene>
<evidence type="ECO:0000313" key="2">
    <source>
        <dbReference type="Proteomes" id="UP000610960"/>
    </source>
</evidence>
<accession>A0A830GTU3</accession>
<dbReference type="AlphaFoldDB" id="A0A830GTU3"/>
<name>A0A830GTU3_9CREN</name>
<protein>
    <submittedName>
        <fullName evidence="1">Uncharacterized protein</fullName>
    </submittedName>
</protein>
<sequence>MAKGTVTREVGGSGANSGGLLSIPLEAIGLGLRVLTLGLLLRSFIN</sequence>
<evidence type="ECO:0000313" key="1">
    <source>
        <dbReference type="EMBL" id="GGP19739.1"/>
    </source>
</evidence>
<reference evidence="1" key="1">
    <citation type="journal article" date="2014" name="Int. J. Syst. Evol. Microbiol.">
        <title>Complete genome sequence of Corynebacterium casei LMG S-19264T (=DSM 44701T), isolated from a smear-ripened cheese.</title>
        <authorList>
            <consortium name="US DOE Joint Genome Institute (JGI-PGF)"/>
            <person name="Walter F."/>
            <person name="Albersmeier A."/>
            <person name="Kalinowski J."/>
            <person name="Ruckert C."/>
        </authorList>
    </citation>
    <scope>NUCLEOTIDE SEQUENCE</scope>
    <source>
        <strain evidence="1">JCM 10088</strain>
    </source>
</reference>